<accession>A0ABX8CYE6</accession>
<feature type="region of interest" description="Disordered" evidence="1">
    <location>
        <begin position="152"/>
        <end position="396"/>
    </location>
</feature>
<feature type="compositionally biased region" description="Low complexity" evidence="1">
    <location>
        <begin position="245"/>
        <end position="257"/>
    </location>
</feature>
<protein>
    <recommendedName>
        <fullName evidence="3">DUF6542 domain-containing protein</fullName>
    </recommendedName>
</protein>
<feature type="compositionally biased region" description="Low complexity" evidence="1">
    <location>
        <begin position="354"/>
        <end position="364"/>
    </location>
</feature>
<proteinExistence type="predicted"/>
<feature type="domain" description="DUF6542" evidence="3">
    <location>
        <begin position="24"/>
        <end position="144"/>
    </location>
</feature>
<dbReference type="InterPro" id="IPR046672">
    <property type="entry name" value="DUF6542"/>
</dbReference>
<feature type="compositionally biased region" description="Basic and acidic residues" evidence="1">
    <location>
        <begin position="385"/>
        <end position="396"/>
    </location>
</feature>
<keyword evidence="5" id="KW-1185">Reference proteome</keyword>
<feature type="transmembrane region" description="Helical" evidence="2">
    <location>
        <begin position="21"/>
        <end position="44"/>
    </location>
</feature>
<evidence type="ECO:0000256" key="2">
    <source>
        <dbReference type="SAM" id="Phobius"/>
    </source>
</evidence>
<dbReference type="EMBL" id="CP074371">
    <property type="protein sequence ID" value="QVI23505.1"/>
    <property type="molecule type" value="Genomic_DNA"/>
</dbReference>
<feature type="compositionally biased region" description="Basic and acidic residues" evidence="1">
    <location>
        <begin position="289"/>
        <end position="320"/>
    </location>
</feature>
<evidence type="ECO:0000313" key="4">
    <source>
        <dbReference type="EMBL" id="QVI23505.1"/>
    </source>
</evidence>
<sequence>MAVTQRERTEVPPSHRSILPSVPGVTAGVAVLIAVTCTFVGFLIDAQGGDELTGTFATLYVIGCLLAVLAVRFRGLFTALVLPPLLLFIAVPVSYQLLLGSARSFKLREILLNLAIPLVNRFPTMALATTLVLIVGAVRIAMHRYEGKPGADSVFDSGKARATRGRATRPGSQRTRSTDAKDPARRRFRPGDDAAGVEAGVTEAPDTESARSSRRGAGGRVAAGPPRVGSNRPAGESRRRRTPDADPAAASAAAPATEGRRRAARPEQSGAPAAEGRRRAQYGEQPPRTGERRAVPAEPPRTGERRAVPNDRARTGERRAAQPAAPEPAAGEGRRRRAQSPEQAVGRGTERHAAPAGNPAPAAEGGRRRRPQPGEVPPHPRPNVRYRERDSGRIER</sequence>
<keyword evidence="2" id="KW-0812">Transmembrane</keyword>
<gene>
    <name evidence="4" type="ORF">KHQ06_11855</name>
</gene>
<dbReference type="Pfam" id="PF20177">
    <property type="entry name" value="DUF6542"/>
    <property type="match status" value="1"/>
</dbReference>
<reference evidence="4 5" key="1">
    <citation type="submission" date="2021-04" db="EMBL/GenBank/DDBJ databases">
        <title>Nocardia tengchongensis.</title>
        <authorList>
            <person name="Zhuang k."/>
            <person name="Ran Y."/>
            <person name="Li W."/>
        </authorList>
    </citation>
    <scope>NUCLEOTIDE SEQUENCE [LARGE SCALE GENOMIC DNA]</scope>
    <source>
        <strain evidence="4 5">CFH S0057</strain>
    </source>
</reference>
<dbReference type="Proteomes" id="UP000683310">
    <property type="component" value="Chromosome"/>
</dbReference>
<keyword evidence="2" id="KW-0472">Membrane</keyword>
<name>A0ABX8CYE6_9NOCA</name>
<evidence type="ECO:0000259" key="3">
    <source>
        <dbReference type="Pfam" id="PF20177"/>
    </source>
</evidence>
<feature type="compositionally biased region" description="Low complexity" evidence="1">
    <location>
        <begin position="321"/>
        <end position="331"/>
    </location>
</feature>
<feature type="compositionally biased region" description="Basic and acidic residues" evidence="1">
    <location>
        <begin position="176"/>
        <end position="192"/>
    </location>
</feature>
<keyword evidence="2" id="KW-1133">Transmembrane helix</keyword>
<evidence type="ECO:0000313" key="5">
    <source>
        <dbReference type="Proteomes" id="UP000683310"/>
    </source>
</evidence>
<feature type="transmembrane region" description="Helical" evidence="2">
    <location>
        <begin position="56"/>
        <end position="73"/>
    </location>
</feature>
<feature type="transmembrane region" description="Helical" evidence="2">
    <location>
        <begin position="118"/>
        <end position="138"/>
    </location>
</feature>
<organism evidence="4 5">
    <name type="scientific">Nocardia tengchongensis</name>
    <dbReference type="NCBI Taxonomy" id="2055889"/>
    <lineage>
        <taxon>Bacteria</taxon>
        <taxon>Bacillati</taxon>
        <taxon>Actinomycetota</taxon>
        <taxon>Actinomycetes</taxon>
        <taxon>Mycobacteriales</taxon>
        <taxon>Nocardiaceae</taxon>
        <taxon>Nocardia</taxon>
    </lineage>
</organism>
<evidence type="ECO:0000256" key="1">
    <source>
        <dbReference type="SAM" id="MobiDB-lite"/>
    </source>
</evidence>
<feature type="transmembrane region" description="Helical" evidence="2">
    <location>
        <begin position="80"/>
        <end position="98"/>
    </location>
</feature>